<reference evidence="5" key="1">
    <citation type="submission" date="2019-08" db="EMBL/GenBank/DDBJ databases">
        <authorList>
            <person name="Kucharzyk K."/>
            <person name="Murdoch R.W."/>
            <person name="Higgins S."/>
            <person name="Loffler F."/>
        </authorList>
    </citation>
    <scope>NUCLEOTIDE SEQUENCE</scope>
</reference>
<feature type="domain" description="Radical SAM core" evidence="4">
    <location>
        <begin position="8"/>
        <end position="176"/>
    </location>
</feature>
<dbReference type="EMBL" id="VSSQ01018361">
    <property type="protein sequence ID" value="MPM61471.1"/>
    <property type="molecule type" value="Genomic_DNA"/>
</dbReference>
<dbReference type="PANTHER" id="PTHR43432">
    <property type="entry name" value="SLR0285 PROTEIN"/>
    <property type="match status" value="1"/>
</dbReference>
<name>A0A645B9Z7_9ZZZZ</name>
<dbReference type="SUPFAM" id="SSF102114">
    <property type="entry name" value="Radical SAM enzymes"/>
    <property type="match status" value="1"/>
</dbReference>
<evidence type="ECO:0000256" key="1">
    <source>
        <dbReference type="ARBA" id="ARBA00022723"/>
    </source>
</evidence>
<dbReference type="CDD" id="cd01335">
    <property type="entry name" value="Radical_SAM"/>
    <property type="match status" value="1"/>
</dbReference>
<dbReference type="GO" id="GO:0051536">
    <property type="term" value="F:iron-sulfur cluster binding"/>
    <property type="evidence" value="ECO:0007669"/>
    <property type="project" value="UniProtKB-KW"/>
</dbReference>
<dbReference type="Gene3D" id="3.80.30.30">
    <property type="match status" value="1"/>
</dbReference>
<proteinExistence type="predicted"/>
<accession>A0A645B9Z7</accession>
<dbReference type="AlphaFoldDB" id="A0A645B9Z7"/>
<dbReference type="InterPro" id="IPR058240">
    <property type="entry name" value="rSAM_sf"/>
</dbReference>
<gene>
    <name evidence="5" type="ORF">SDC9_108331</name>
</gene>
<dbReference type="SFLD" id="SFLDS00029">
    <property type="entry name" value="Radical_SAM"/>
    <property type="match status" value="1"/>
</dbReference>
<protein>
    <recommendedName>
        <fullName evidence="4">Radical SAM core domain-containing protein</fullName>
    </recommendedName>
</protein>
<keyword evidence="1" id="KW-0479">Metal-binding</keyword>
<evidence type="ECO:0000256" key="3">
    <source>
        <dbReference type="ARBA" id="ARBA00023014"/>
    </source>
</evidence>
<evidence type="ECO:0000313" key="5">
    <source>
        <dbReference type="EMBL" id="MPM61471.1"/>
    </source>
</evidence>
<keyword evidence="3" id="KW-0411">Iron-sulfur</keyword>
<evidence type="ECO:0000259" key="4">
    <source>
        <dbReference type="Pfam" id="PF04055"/>
    </source>
</evidence>
<comment type="caution">
    <text evidence="5">The sequence shown here is derived from an EMBL/GenBank/DDBJ whole genome shotgun (WGS) entry which is preliminary data.</text>
</comment>
<keyword evidence="2" id="KW-0408">Iron</keyword>
<dbReference type="PANTHER" id="PTHR43432:SF5">
    <property type="entry name" value="ELP3_MIAA_NIFB-LIKE RADICAL SAM CORE DOMAIN-CONTAINING PROTEIN"/>
    <property type="match status" value="1"/>
</dbReference>
<dbReference type="GO" id="GO:0046872">
    <property type="term" value="F:metal ion binding"/>
    <property type="evidence" value="ECO:0007669"/>
    <property type="project" value="UniProtKB-KW"/>
</dbReference>
<sequence>MPYQWDLNLYRGCQHACSYCFALYTHQFLPDTDFYHDIYIKTNIVEQLDKQLSDPHWNHSIINIGSVSDSYQPAEAKYRLMPEILRLCLKYQNPIIISTKSTLIIRDLDLIAQLAEKTYVNIAATITCMDETVRSKIEPGCAPSIDRFKMLAEFRKTNVSLGLHMMPIIPYLTDSQANLEQICSLAASVNVDYLLPGVLYLRGLTRQTFFNVIKHDFNNLTDHLQLLYQGQGASQEYKNELYRRLNPLLEKYQLSTNYNRLIKSKMKQPSFEQLELFYD</sequence>
<dbReference type="Pfam" id="PF04055">
    <property type="entry name" value="Radical_SAM"/>
    <property type="match status" value="1"/>
</dbReference>
<evidence type="ECO:0000256" key="2">
    <source>
        <dbReference type="ARBA" id="ARBA00023004"/>
    </source>
</evidence>
<dbReference type="InterPro" id="IPR040086">
    <property type="entry name" value="MJ0683-like"/>
</dbReference>
<dbReference type="InterPro" id="IPR007197">
    <property type="entry name" value="rSAM"/>
</dbReference>
<organism evidence="5">
    <name type="scientific">bioreactor metagenome</name>
    <dbReference type="NCBI Taxonomy" id="1076179"/>
    <lineage>
        <taxon>unclassified sequences</taxon>
        <taxon>metagenomes</taxon>
        <taxon>ecological metagenomes</taxon>
    </lineage>
</organism>
<dbReference type="GO" id="GO:0003824">
    <property type="term" value="F:catalytic activity"/>
    <property type="evidence" value="ECO:0007669"/>
    <property type="project" value="InterPro"/>
</dbReference>
<dbReference type="SFLD" id="SFLDG01084">
    <property type="entry name" value="Uncharacterised_Radical_SAM_Su"/>
    <property type="match status" value="1"/>
</dbReference>